<dbReference type="InterPro" id="IPR001944">
    <property type="entry name" value="Glycoside_Hdrlase_35"/>
</dbReference>
<dbReference type="SUPFAM" id="SSF51445">
    <property type="entry name" value="(Trans)glycosidases"/>
    <property type="match status" value="1"/>
</dbReference>
<keyword evidence="7" id="KW-0326">Glycosidase</keyword>
<comment type="catalytic activity">
    <reaction evidence="1">
        <text>Hydrolysis of terminal non-reducing beta-D-galactose residues in beta-D-galactosides.</text>
        <dbReference type="EC" id="3.2.1.23"/>
    </reaction>
</comment>
<organism evidence="10 11">
    <name type="scientific">Hermanssonia centrifuga</name>
    <dbReference type="NCBI Taxonomy" id="98765"/>
    <lineage>
        <taxon>Eukaryota</taxon>
        <taxon>Fungi</taxon>
        <taxon>Dikarya</taxon>
        <taxon>Basidiomycota</taxon>
        <taxon>Agaricomycotina</taxon>
        <taxon>Agaricomycetes</taxon>
        <taxon>Polyporales</taxon>
        <taxon>Meruliaceae</taxon>
        <taxon>Hermanssonia</taxon>
    </lineage>
</organism>
<evidence type="ECO:0000256" key="1">
    <source>
        <dbReference type="ARBA" id="ARBA00001412"/>
    </source>
</evidence>
<dbReference type="EMBL" id="MLYV02000002">
    <property type="protein sequence ID" value="PSS38122.1"/>
    <property type="molecule type" value="Genomic_DNA"/>
</dbReference>
<evidence type="ECO:0000256" key="4">
    <source>
        <dbReference type="ARBA" id="ARBA00022729"/>
    </source>
</evidence>
<dbReference type="Proteomes" id="UP000186601">
    <property type="component" value="Unassembled WGS sequence"/>
</dbReference>
<sequence>MILLENALRSNGVTKIPITANDVYPSGDFAAGPGEVDLYGFDAYPNGFDCANPSQWSELPNYFVSAHESSAPWAPMYLPEYQGGALDSWAGDGYDLCEQLTGPEFANVFYKSNVAFGSTAMSFYMIFGGTNWGNIAYPGVYTSYDYGGAIRETRLLTPKYNEIKLQGLFYHSSPSLLSSSIIGNGAGLPFTDNDEIFTTTLVSNTNETSYYVLRQTSNNITSPTSFHLNINTTMGTIRVPQYGGEITLQGRESKILVSEYQFGGSTLRYSTAEVMTHLTLDDIDYIVLYVLPGQYFEAVVLGSAISASKVTGALSVSARIVKNTVVISGTPSTKSPSLVRFGNTAVIILDKFTATSFWNPRLSATYDLSPDSPSVLIGGPYLVRNATVSGSTLNLVGDTNATTTLTIVAPRLVKSVTWNGDIVNISASPLGLGVVGIVPGPDALLLPNLRTSLWKSMDSLPEVNPNFDDSTWVTADKTSTARQQKPYSGKFVLYADEYGFHTGSFVYRGYFNGNFATGVNISAQGGSYFGFSVFVNAHFLGSNQGYVGADTANSTFSFPAGSLTNQNNVLTVITDSNGLDTDWNSNDLFKNPRGIRGYSLLGGGEFYQWKLSGNFRGEDFPDKVRGPLNEGGLWAERSGAVLPGYDDSEWGSSTPFEGVSKAGVSVYRTSFELNVPPGVDTSLALQFTRSPASDSEYRSLIYVNGWQFGKFISNFGPQTIFPVPEGILNHHGQNQIAVTLWSLSKSRPLHRSVS</sequence>
<keyword evidence="11" id="KW-1185">Reference proteome</keyword>
<dbReference type="Gene3D" id="2.102.20.10">
    <property type="entry name" value="Beta-galactosidase, domain 2"/>
    <property type="match status" value="1"/>
</dbReference>
<dbReference type="Pfam" id="PF13364">
    <property type="entry name" value="BetaGal_ABD2"/>
    <property type="match status" value="2"/>
</dbReference>
<evidence type="ECO:0000256" key="5">
    <source>
        <dbReference type="ARBA" id="ARBA00022801"/>
    </source>
</evidence>
<dbReference type="InterPro" id="IPR018954">
    <property type="entry name" value="Betagal_dom2"/>
</dbReference>
<dbReference type="Pfam" id="PF13363">
    <property type="entry name" value="BetaGal_dom3"/>
    <property type="match status" value="1"/>
</dbReference>
<evidence type="ECO:0000256" key="6">
    <source>
        <dbReference type="ARBA" id="ARBA00023180"/>
    </source>
</evidence>
<dbReference type="SUPFAM" id="SSF117100">
    <property type="entry name" value="Beta-galactosidase LacA, domain 3"/>
    <property type="match status" value="1"/>
</dbReference>
<dbReference type="InterPro" id="IPR008979">
    <property type="entry name" value="Galactose-bd-like_sf"/>
</dbReference>
<dbReference type="AlphaFoldDB" id="A0A2R6S797"/>
<comment type="caution">
    <text evidence="10">The sequence shown here is derived from an EMBL/GenBank/DDBJ whole genome shotgun (WGS) entry which is preliminary data.</text>
</comment>
<dbReference type="Gene3D" id="2.60.390.10">
    <property type="entry name" value="Beta-galactosidase, domain 3"/>
    <property type="match status" value="1"/>
</dbReference>
<dbReference type="OrthoDB" id="1657402at2759"/>
<keyword evidence="5" id="KW-0378">Hydrolase</keyword>
<dbReference type="Pfam" id="PF10435">
    <property type="entry name" value="BetaGal_dom2"/>
    <property type="match status" value="1"/>
</dbReference>
<dbReference type="GO" id="GO:0005975">
    <property type="term" value="P:carbohydrate metabolic process"/>
    <property type="evidence" value="ECO:0007669"/>
    <property type="project" value="InterPro"/>
</dbReference>
<dbReference type="InterPro" id="IPR037110">
    <property type="entry name" value="Betagal_dom2_sf"/>
</dbReference>
<evidence type="ECO:0000256" key="8">
    <source>
        <dbReference type="RuleBase" id="RU003679"/>
    </source>
</evidence>
<evidence type="ECO:0000256" key="2">
    <source>
        <dbReference type="ARBA" id="ARBA00009809"/>
    </source>
</evidence>
<evidence type="ECO:0000313" key="10">
    <source>
        <dbReference type="EMBL" id="PSS38122.1"/>
    </source>
</evidence>
<dbReference type="InterPro" id="IPR031330">
    <property type="entry name" value="Gly_Hdrlase_35_cat"/>
</dbReference>
<gene>
    <name evidence="10" type="ORF">PHLCEN_2v29</name>
</gene>
<dbReference type="Pfam" id="PF01301">
    <property type="entry name" value="Glyco_hydro_35"/>
    <property type="match status" value="1"/>
</dbReference>
<feature type="domain" description="Beta-galactosidase" evidence="9">
    <location>
        <begin position="175"/>
        <end position="357"/>
    </location>
</feature>
<proteinExistence type="inferred from homology"/>
<dbReference type="InterPro" id="IPR017853">
    <property type="entry name" value="GH"/>
</dbReference>
<dbReference type="EC" id="3.2.1.23" evidence="3"/>
<dbReference type="InterPro" id="IPR025300">
    <property type="entry name" value="BetaGal_jelly_roll_dom"/>
</dbReference>
<evidence type="ECO:0000256" key="3">
    <source>
        <dbReference type="ARBA" id="ARBA00012756"/>
    </source>
</evidence>
<dbReference type="InterPro" id="IPR036833">
    <property type="entry name" value="BetaGal_dom3_sf"/>
</dbReference>
<keyword evidence="6" id="KW-0325">Glycoprotein</keyword>
<evidence type="ECO:0000259" key="9">
    <source>
        <dbReference type="SMART" id="SM01029"/>
    </source>
</evidence>
<dbReference type="STRING" id="98765.A0A2R6S797"/>
<comment type="similarity">
    <text evidence="2 8">Belongs to the glycosyl hydrolase 35 family.</text>
</comment>
<name>A0A2R6S797_9APHY</name>
<dbReference type="Gene3D" id="3.20.20.80">
    <property type="entry name" value="Glycosidases"/>
    <property type="match status" value="1"/>
</dbReference>
<evidence type="ECO:0000256" key="7">
    <source>
        <dbReference type="ARBA" id="ARBA00023295"/>
    </source>
</evidence>
<dbReference type="SUPFAM" id="SSF49785">
    <property type="entry name" value="Galactose-binding domain-like"/>
    <property type="match status" value="2"/>
</dbReference>
<keyword evidence="4" id="KW-0732">Signal</keyword>
<dbReference type="Gene3D" id="2.60.120.260">
    <property type="entry name" value="Galactose-binding domain-like"/>
    <property type="match status" value="2"/>
</dbReference>
<reference evidence="10 11" key="1">
    <citation type="submission" date="2018-02" db="EMBL/GenBank/DDBJ databases">
        <title>Genome sequence of the basidiomycete white-rot fungus Phlebia centrifuga.</title>
        <authorList>
            <person name="Granchi Z."/>
            <person name="Peng M."/>
            <person name="de Vries R.P."/>
            <person name="Hilden K."/>
            <person name="Makela M.R."/>
            <person name="Grigoriev I."/>
            <person name="Riley R."/>
        </authorList>
    </citation>
    <scope>NUCLEOTIDE SEQUENCE [LARGE SCALE GENOMIC DNA]</scope>
    <source>
        <strain evidence="10 11">FBCC195</strain>
    </source>
</reference>
<dbReference type="SUPFAM" id="SSF51011">
    <property type="entry name" value="Glycosyl hydrolase domain"/>
    <property type="match status" value="1"/>
</dbReference>
<dbReference type="SMART" id="SM01029">
    <property type="entry name" value="BetaGal_dom2"/>
    <property type="match status" value="1"/>
</dbReference>
<accession>A0A2R6S797</accession>
<evidence type="ECO:0000313" key="11">
    <source>
        <dbReference type="Proteomes" id="UP000186601"/>
    </source>
</evidence>
<dbReference type="InterPro" id="IPR025972">
    <property type="entry name" value="BetaGal_dom3"/>
</dbReference>
<protein>
    <recommendedName>
        <fullName evidence="3">beta-galactosidase</fullName>
        <ecNumber evidence="3">3.2.1.23</ecNumber>
    </recommendedName>
</protein>
<dbReference type="GO" id="GO:0004565">
    <property type="term" value="F:beta-galactosidase activity"/>
    <property type="evidence" value="ECO:0007669"/>
    <property type="project" value="UniProtKB-EC"/>
</dbReference>
<dbReference type="PANTHER" id="PTHR23421">
    <property type="entry name" value="BETA-GALACTOSIDASE RELATED"/>
    <property type="match status" value="1"/>
</dbReference>